<dbReference type="Pfam" id="PF00385">
    <property type="entry name" value="Chromo"/>
    <property type="match status" value="1"/>
</dbReference>
<dbReference type="Gene3D" id="2.40.50.40">
    <property type="match status" value="1"/>
</dbReference>
<reference evidence="5" key="1">
    <citation type="submission" date="2023-03" db="EMBL/GenBank/DDBJ databases">
        <title>Massive genome expansion in bonnet fungi (Mycena s.s.) driven by repeated elements and novel gene families across ecological guilds.</title>
        <authorList>
            <consortium name="Lawrence Berkeley National Laboratory"/>
            <person name="Harder C.B."/>
            <person name="Miyauchi S."/>
            <person name="Viragh M."/>
            <person name="Kuo A."/>
            <person name="Thoen E."/>
            <person name="Andreopoulos B."/>
            <person name="Lu D."/>
            <person name="Skrede I."/>
            <person name="Drula E."/>
            <person name="Henrissat B."/>
            <person name="Morin E."/>
            <person name="Kohler A."/>
            <person name="Barry K."/>
            <person name="LaButti K."/>
            <person name="Morin E."/>
            <person name="Salamov A."/>
            <person name="Lipzen A."/>
            <person name="Mereny Z."/>
            <person name="Hegedus B."/>
            <person name="Baldrian P."/>
            <person name="Stursova M."/>
            <person name="Weitz H."/>
            <person name="Taylor A."/>
            <person name="Grigoriev I.V."/>
            <person name="Nagy L.G."/>
            <person name="Martin F."/>
            <person name="Kauserud H."/>
        </authorList>
    </citation>
    <scope>NUCLEOTIDE SEQUENCE</scope>
    <source>
        <strain evidence="5">CBHHK173m</strain>
    </source>
</reference>
<gene>
    <name evidence="5" type="ORF">B0H15DRAFT_927978</name>
</gene>
<proteinExistence type="predicted"/>
<feature type="domain" description="Chromo" evidence="4">
    <location>
        <begin position="8"/>
        <end position="80"/>
    </location>
</feature>
<organism evidence="5 6">
    <name type="scientific">Mycena belliarum</name>
    <dbReference type="NCBI Taxonomy" id="1033014"/>
    <lineage>
        <taxon>Eukaryota</taxon>
        <taxon>Fungi</taxon>
        <taxon>Dikarya</taxon>
        <taxon>Basidiomycota</taxon>
        <taxon>Agaricomycotina</taxon>
        <taxon>Agaricomycetes</taxon>
        <taxon>Agaricomycetidae</taxon>
        <taxon>Agaricales</taxon>
        <taxon>Marasmiineae</taxon>
        <taxon>Mycenaceae</taxon>
        <taxon>Mycena</taxon>
    </lineage>
</organism>
<accession>A0AAD6UDE6</accession>
<evidence type="ECO:0000256" key="3">
    <source>
        <dbReference type="SAM" id="MobiDB-lite"/>
    </source>
</evidence>
<dbReference type="EMBL" id="JARJCN010000007">
    <property type="protein sequence ID" value="KAJ7099574.1"/>
    <property type="molecule type" value="Genomic_DNA"/>
</dbReference>
<dbReference type="InterPro" id="IPR023780">
    <property type="entry name" value="Chromo_domain"/>
</dbReference>
<dbReference type="GO" id="GO:0006338">
    <property type="term" value="P:chromatin remodeling"/>
    <property type="evidence" value="ECO:0007669"/>
    <property type="project" value="UniProtKB-ARBA"/>
</dbReference>
<sequence>MPGRNERWFVEAILKAKRTNIRNKFTLENSESLNIATEILPLSPAWVYLVKWAGFSNDENSWEPTTNLEACELLICRFWQAVGHELFFTNAPDFVVKAPEPWIREEMLSFAKSTPIEEVEKQNRNPARKTTPLSPRTPIPSAPTTPRTQSPRKVSFAQFANVSFVPLISDVENTAQWKSATTVVVRDSDDSDDDANFTPRSGIKIRIPPLCPSAKAVPASTPRLPPQINDVSAPPSDMPPEPPQESPNPLFSPPPSPSPPRSRGIKIYERGISSGSRLATKQRLATGPLTGAKHIPRASPDPPSAQPSGATAADAMDVDEGPTLIPNNPPAPADTSPADDISPMLASMAPYGEDNDEPAGGASFFGPGDDLRELWAANVQTQPSDSPQNGDSMDFEFGGLGGGVDAGKVSMDEVLGFLNTVPQYSKPPTDYRPKQSTGIFGPAPLKPRSLTRRLTLTVADRVETVCDEVRVTEVTEAAPPRIASFVPSTRDLNFARFHVMHDLEMVLPCCARTPHQFAQLTAEGSGGGAESFNILAKYMARKELVVVQSAEWGDDNMLFGYLIFLPPTATALTGYLGVPRDLLQPNCLIAVLLPFPPDASSPTLHRRRQFPRFERMKSAVLSDAEWRNSLRLEPDYQLGLRIVRLPNDLQKRVRLHQCIVWSEFERRDGWDLDTDTKHLITVLSKSQVGVALARDLPPDRSAQVIFVHVAALGSIHNLPHLAQRRLRPEMWFYLYGTHPKVPRGHWGVRPIYVLGGIVTFTPNALLLDPWGVLKALNQGHTHPLWVCYLLPQVIGLALRLNECREDETMQPYAELLPVALDRIFDAIDAGKVVLVCSSATDTSSTDPKQWMYERAIFKPLTKIATVEYCTKAFDAVFGSWPQDQWGAIARNDLLVEMRGMQVHSAIINFYRRFVVLDANPDSTHHGEDGVEWTSVGDFQFDDDFVKAQELTQDTIFD</sequence>
<comment type="caution">
    <text evidence="5">The sequence shown here is derived from an EMBL/GenBank/DDBJ whole genome shotgun (WGS) entry which is preliminary data.</text>
</comment>
<comment type="subcellular location">
    <subcellularLocation>
        <location evidence="1">Nucleus</location>
    </subcellularLocation>
</comment>
<dbReference type="PROSITE" id="PS00598">
    <property type="entry name" value="CHROMO_1"/>
    <property type="match status" value="1"/>
</dbReference>
<feature type="compositionally biased region" description="Pro residues" evidence="3">
    <location>
        <begin position="236"/>
        <end position="260"/>
    </location>
</feature>
<dbReference type="SMART" id="SM00298">
    <property type="entry name" value="CHROMO"/>
    <property type="match status" value="1"/>
</dbReference>
<dbReference type="InterPro" id="IPR016197">
    <property type="entry name" value="Chromo-like_dom_sf"/>
</dbReference>
<dbReference type="PROSITE" id="PS50013">
    <property type="entry name" value="CHROMO_2"/>
    <property type="match status" value="1"/>
</dbReference>
<evidence type="ECO:0000259" key="4">
    <source>
        <dbReference type="PROSITE" id="PS50013"/>
    </source>
</evidence>
<evidence type="ECO:0000256" key="1">
    <source>
        <dbReference type="ARBA" id="ARBA00004123"/>
    </source>
</evidence>
<evidence type="ECO:0000256" key="2">
    <source>
        <dbReference type="ARBA" id="ARBA00023242"/>
    </source>
</evidence>
<dbReference type="GO" id="GO:0005634">
    <property type="term" value="C:nucleus"/>
    <property type="evidence" value="ECO:0007669"/>
    <property type="project" value="UniProtKB-SubCell"/>
</dbReference>
<dbReference type="SUPFAM" id="SSF54160">
    <property type="entry name" value="Chromo domain-like"/>
    <property type="match status" value="1"/>
</dbReference>
<protein>
    <recommendedName>
        <fullName evidence="4">Chromo domain-containing protein</fullName>
    </recommendedName>
</protein>
<feature type="compositionally biased region" description="Low complexity" evidence="3">
    <location>
        <begin position="333"/>
        <end position="343"/>
    </location>
</feature>
<keyword evidence="6" id="KW-1185">Reference proteome</keyword>
<name>A0AAD6UDE6_9AGAR</name>
<feature type="region of interest" description="Disordered" evidence="3">
    <location>
        <begin position="290"/>
        <end position="369"/>
    </location>
</feature>
<dbReference type="InterPro" id="IPR000953">
    <property type="entry name" value="Chromo/chromo_shadow_dom"/>
</dbReference>
<feature type="region of interest" description="Disordered" evidence="3">
    <location>
        <begin position="185"/>
        <end position="265"/>
    </location>
</feature>
<dbReference type="AlphaFoldDB" id="A0AAD6UDE6"/>
<evidence type="ECO:0000313" key="5">
    <source>
        <dbReference type="EMBL" id="KAJ7099574.1"/>
    </source>
</evidence>
<dbReference type="InterPro" id="IPR023779">
    <property type="entry name" value="Chromodomain_CS"/>
</dbReference>
<dbReference type="Proteomes" id="UP001222325">
    <property type="component" value="Unassembled WGS sequence"/>
</dbReference>
<keyword evidence="2" id="KW-0539">Nucleus</keyword>
<evidence type="ECO:0000313" key="6">
    <source>
        <dbReference type="Proteomes" id="UP001222325"/>
    </source>
</evidence>
<feature type="region of interest" description="Disordered" evidence="3">
    <location>
        <begin position="114"/>
        <end position="152"/>
    </location>
</feature>